<dbReference type="EMBL" id="VJMH01007216">
    <property type="protein sequence ID" value="KAF0685169.1"/>
    <property type="molecule type" value="Genomic_DNA"/>
</dbReference>
<keyword evidence="3" id="KW-1185">Reference proteome</keyword>
<reference evidence="1" key="2">
    <citation type="submission" date="2019-06" db="EMBL/GenBank/DDBJ databases">
        <title>Genomics analysis of Aphanomyces spp. identifies a new class of oomycete effector associated with host adaptation.</title>
        <authorList>
            <person name="Gaulin E."/>
        </authorList>
    </citation>
    <scope>NUCLEOTIDE SEQUENCE</scope>
    <source>
        <strain evidence="1">CBS 578.67</strain>
    </source>
</reference>
<dbReference type="EMBL" id="CAADRA010007242">
    <property type="protein sequence ID" value="VFT99521.1"/>
    <property type="molecule type" value="Genomic_DNA"/>
</dbReference>
<evidence type="ECO:0000313" key="2">
    <source>
        <dbReference type="EMBL" id="VFT99521.1"/>
    </source>
</evidence>
<dbReference type="OrthoDB" id="70163at2759"/>
<proteinExistence type="predicted"/>
<organism evidence="2 3">
    <name type="scientific">Aphanomyces stellatus</name>
    <dbReference type="NCBI Taxonomy" id="120398"/>
    <lineage>
        <taxon>Eukaryota</taxon>
        <taxon>Sar</taxon>
        <taxon>Stramenopiles</taxon>
        <taxon>Oomycota</taxon>
        <taxon>Saprolegniomycetes</taxon>
        <taxon>Saprolegniales</taxon>
        <taxon>Verrucalvaceae</taxon>
        <taxon>Aphanomyces</taxon>
    </lineage>
</organism>
<dbReference type="Gene3D" id="2.30.29.30">
    <property type="entry name" value="Pleckstrin-homology domain (PH domain)/Phosphotyrosine-binding domain (PTB)"/>
    <property type="match status" value="1"/>
</dbReference>
<dbReference type="CDD" id="cd00821">
    <property type="entry name" value="PH"/>
    <property type="match status" value="1"/>
</dbReference>
<evidence type="ECO:0000313" key="1">
    <source>
        <dbReference type="EMBL" id="KAF0685169.1"/>
    </source>
</evidence>
<protein>
    <submittedName>
        <fullName evidence="2">Aste57867_22871 protein</fullName>
    </submittedName>
</protein>
<dbReference type="Proteomes" id="UP000332933">
    <property type="component" value="Unassembled WGS sequence"/>
</dbReference>
<name>A0A485LMA2_9STRA</name>
<evidence type="ECO:0000313" key="3">
    <source>
        <dbReference type="Proteomes" id="UP000332933"/>
    </source>
</evidence>
<sequence length="245" mass="27417">MPHTVHESRDDRRSSIIIAVVDDSISAVVDDEDKKHIKSIVRRDRSGSLVDSLKSLVFKAKRPSVHFSVTQTFMLPPQMSAESDLYYSRTELQDIQDQARGNVEMPEGTVRVQSFLTVMVTKPAWKHRPRAYFVVLKDCLLLLYRSQKDAHEGHAIRQVTVAKAFDVDEAMQTNELSSNASDEQVHSIACCFGVQDADSGYIVFATDAAKSKAVWLAALKQCHPIPSHPVADPATPGQEMEFIHR</sequence>
<dbReference type="AlphaFoldDB" id="A0A485LMA2"/>
<accession>A0A485LMA2</accession>
<dbReference type="SUPFAM" id="SSF50729">
    <property type="entry name" value="PH domain-like"/>
    <property type="match status" value="1"/>
</dbReference>
<gene>
    <name evidence="2" type="primary">Aste57867_22871</name>
    <name evidence="1" type="ORF">As57867_022800</name>
    <name evidence="2" type="ORF">ASTE57867_22871</name>
</gene>
<reference evidence="2 3" key="1">
    <citation type="submission" date="2019-03" db="EMBL/GenBank/DDBJ databases">
        <authorList>
            <person name="Gaulin E."/>
            <person name="Dumas B."/>
        </authorList>
    </citation>
    <scope>NUCLEOTIDE SEQUENCE [LARGE SCALE GENOMIC DNA]</scope>
    <source>
        <strain evidence="2">CBS 568.67</strain>
    </source>
</reference>
<dbReference type="InterPro" id="IPR011993">
    <property type="entry name" value="PH-like_dom_sf"/>
</dbReference>